<gene>
    <name evidence="1" type="ORF">XAXN_19180</name>
</gene>
<comment type="caution">
    <text evidence="1">The sequence shown here is derived from an EMBL/GenBank/DDBJ whole genome shotgun (WGS) entry which is preliminary data.</text>
</comment>
<proteinExistence type="predicted"/>
<name>A0A0P6VNW6_9XANT</name>
<dbReference type="EMBL" id="JFAQ01000247">
    <property type="protein sequence ID" value="KPL47548.1"/>
    <property type="molecule type" value="Genomic_DNA"/>
</dbReference>
<reference evidence="1 2" key="1">
    <citation type="submission" date="2014-02" db="EMBL/GenBank/DDBJ databases">
        <title>Genome sequence of Xanthomonas axonopodis DSM 3585 (T).</title>
        <authorList>
            <person name="Midha S."/>
            <person name="Patil P.B."/>
        </authorList>
    </citation>
    <scope>NUCLEOTIDE SEQUENCE [LARGE SCALE GENOMIC DNA]</scope>
    <source>
        <strain evidence="1 2">DSM 3585</strain>
    </source>
</reference>
<dbReference type="RefSeq" id="WP_054320660.1">
    <property type="nucleotide sequence ID" value="NZ_JFAQ01000247.1"/>
</dbReference>
<organism evidence="1 2">
    <name type="scientific">Xanthomonas axonopodis</name>
    <dbReference type="NCBI Taxonomy" id="53413"/>
    <lineage>
        <taxon>Bacteria</taxon>
        <taxon>Pseudomonadati</taxon>
        <taxon>Pseudomonadota</taxon>
        <taxon>Gammaproteobacteria</taxon>
        <taxon>Lysobacterales</taxon>
        <taxon>Lysobacteraceae</taxon>
        <taxon>Xanthomonas</taxon>
    </lineage>
</organism>
<dbReference type="OrthoDB" id="7923566at2"/>
<dbReference type="AlphaFoldDB" id="A0A0P6VNW6"/>
<evidence type="ECO:0000313" key="1">
    <source>
        <dbReference type="EMBL" id="KPL47548.1"/>
    </source>
</evidence>
<protein>
    <submittedName>
        <fullName evidence="1">Uncharacterized protein</fullName>
    </submittedName>
</protein>
<dbReference type="PATRIC" id="fig|53413.25.peg.2450"/>
<accession>A0A0P6VNW6</accession>
<dbReference type="Proteomes" id="UP000054035">
    <property type="component" value="Unassembled WGS sequence"/>
</dbReference>
<sequence length="84" mass="10146">MKLVQSPELDLLLSQSTIEECMVIETKERAWTFVLHVRNHKDGSVSEYRLVSQRGRKREWSDPRAMFRFLRDHYNVQKGHFQLR</sequence>
<evidence type="ECO:0000313" key="2">
    <source>
        <dbReference type="Proteomes" id="UP000054035"/>
    </source>
</evidence>